<organism evidence="3">
    <name type="scientific">Acidithiobacillus ferrivorans</name>
    <dbReference type="NCBI Taxonomy" id="160808"/>
    <lineage>
        <taxon>Bacteria</taxon>
        <taxon>Pseudomonadati</taxon>
        <taxon>Pseudomonadota</taxon>
        <taxon>Acidithiobacillia</taxon>
        <taxon>Acidithiobacillales</taxon>
        <taxon>Acidithiobacillaceae</taxon>
        <taxon>Acidithiobacillus</taxon>
    </lineage>
</organism>
<dbReference type="InterPro" id="IPR002347">
    <property type="entry name" value="SDR_fam"/>
</dbReference>
<dbReference type="PROSITE" id="PS00061">
    <property type="entry name" value="ADH_SHORT"/>
    <property type="match status" value="1"/>
</dbReference>
<dbReference type="InterPro" id="IPR036291">
    <property type="entry name" value="NAD(P)-bd_dom_sf"/>
</dbReference>
<comment type="caution">
    <text evidence="3">The sequence shown here is derived from an EMBL/GenBank/DDBJ whole genome shotgun (WGS) entry which is preliminary data.</text>
</comment>
<accession>A0A060UMV0</accession>
<dbReference type="EMBL" id="CCCS020000023">
    <property type="protein sequence ID" value="CDQ09795.1"/>
    <property type="molecule type" value="Genomic_DNA"/>
</dbReference>
<dbReference type="AlphaFoldDB" id="A0A060UMV0"/>
<sequence length="272" mass="29758">MNTMTENEYTKPKGDGSLEGKTILVTGAGDGIGKAVSIEYARQGATVVLLGKTKRNLEGVYDEITDYGYPEPAILVVDLADPTADAFKTIGAAISSEFKQLHGIVHNAAELGMLTPLESYEGALWDHVFQVNVKSPILVTQQCLPLLKEAAYASIIFTTDESGVKPKGYWGAYGVSKAAILHMARMWAIEYAKTNIRVNIVDPGPCRTGLRLMTHPGMPMKRYTPPEAITRIYMRLMDGDVLGHNGELFYAQDFINPDLDDRTARDLATSTI</sequence>
<protein>
    <submittedName>
        <fullName evidence="3">Short-chain dehydrogenase/reductase SDR</fullName>
    </submittedName>
</protein>
<keyword evidence="2" id="KW-0560">Oxidoreductase</keyword>
<dbReference type="Pfam" id="PF00106">
    <property type="entry name" value="adh_short"/>
    <property type="match status" value="1"/>
</dbReference>
<dbReference type="GO" id="GO:0016491">
    <property type="term" value="F:oxidoreductase activity"/>
    <property type="evidence" value="ECO:0007669"/>
    <property type="project" value="UniProtKB-KW"/>
</dbReference>
<reference evidence="3" key="1">
    <citation type="submission" date="2014-03" db="EMBL/GenBank/DDBJ databases">
        <authorList>
            <person name="Genoscope - CEA"/>
        </authorList>
    </citation>
    <scope>NUCLEOTIDE SEQUENCE [LARGE SCALE GENOMIC DNA]</scope>
    <source>
        <strain evidence="3">CF27</strain>
    </source>
</reference>
<dbReference type="PANTHER" id="PTHR42901">
    <property type="entry name" value="ALCOHOL DEHYDROGENASE"/>
    <property type="match status" value="1"/>
</dbReference>
<dbReference type="PRINTS" id="PR00081">
    <property type="entry name" value="GDHRDH"/>
</dbReference>
<name>A0A060UMV0_9PROT</name>
<gene>
    <name evidence="3" type="ORF">AFERRI_30441</name>
</gene>
<dbReference type="SUPFAM" id="SSF51735">
    <property type="entry name" value="NAD(P)-binding Rossmann-fold domains"/>
    <property type="match status" value="1"/>
</dbReference>
<proteinExistence type="inferred from homology"/>
<evidence type="ECO:0000256" key="2">
    <source>
        <dbReference type="ARBA" id="ARBA00023002"/>
    </source>
</evidence>
<evidence type="ECO:0000313" key="3">
    <source>
        <dbReference type="EMBL" id="CDQ09795.1"/>
    </source>
</evidence>
<comment type="similarity">
    <text evidence="1">Belongs to the short-chain dehydrogenases/reductases (SDR) family.</text>
</comment>
<evidence type="ECO:0000256" key="1">
    <source>
        <dbReference type="ARBA" id="ARBA00006484"/>
    </source>
</evidence>
<dbReference type="InterPro" id="IPR020904">
    <property type="entry name" value="Sc_DH/Rdtase_CS"/>
</dbReference>
<dbReference type="PANTHER" id="PTHR42901:SF1">
    <property type="entry name" value="ALCOHOL DEHYDROGENASE"/>
    <property type="match status" value="1"/>
</dbReference>
<dbReference type="Gene3D" id="3.40.50.720">
    <property type="entry name" value="NAD(P)-binding Rossmann-like Domain"/>
    <property type="match status" value="1"/>
</dbReference>
<reference evidence="3" key="2">
    <citation type="submission" date="2014-07" db="EMBL/GenBank/DDBJ databases">
        <title>Initial genome analysis of the psychrotolerant acidophile Acidithiobacillus ferrivorans CF27: insights into iron and sulfur oxidation pathways and into biofilm formation.</title>
        <authorList>
            <person name="Talla E."/>
            <person name="Hedrich S."/>
            <person name="Mangenot S."/>
            <person name="Ji B."/>
            <person name="Johnson D.B."/>
            <person name="Barbe V."/>
            <person name="Bonnefoy V."/>
        </authorList>
    </citation>
    <scope>NUCLEOTIDE SEQUENCE [LARGE SCALE GENOMIC DNA]</scope>
    <source>
        <strain evidence="3">CF27</strain>
    </source>
</reference>